<evidence type="ECO:0000256" key="1">
    <source>
        <dbReference type="ARBA" id="ARBA00022729"/>
    </source>
</evidence>
<evidence type="ECO:0000256" key="3">
    <source>
        <dbReference type="SAM" id="SignalP"/>
    </source>
</evidence>
<evidence type="ECO:0000313" key="5">
    <source>
        <dbReference type="EMBL" id="SUE40904.1"/>
    </source>
</evidence>
<dbReference type="Gene3D" id="3.40.190.10">
    <property type="entry name" value="Periplasmic binding protein-like II"/>
    <property type="match status" value="2"/>
</dbReference>
<dbReference type="Proteomes" id="UP000254919">
    <property type="component" value="Unassembled WGS sequence"/>
</dbReference>
<evidence type="ECO:0000313" key="6">
    <source>
        <dbReference type="Proteomes" id="UP000254919"/>
    </source>
</evidence>
<dbReference type="InterPro" id="IPR001638">
    <property type="entry name" value="Solute-binding_3/MltF_N"/>
</dbReference>
<evidence type="ECO:0000259" key="4">
    <source>
        <dbReference type="SMART" id="SM00062"/>
    </source>
</evidence>
<sequence>MTVTRFHPAMRRLLLLAALLAPASVNLSAAARAQSGPALLRSAVDGTFAPHAFPKLDGGVQGFNVDLFTEVAKRLGRPITIDSASFSGLVPALNAGRYDFLAAPVTVTKERAENLLFTEGYLYTEFQFGIRKGNAPITSLDDLKGKAIAVNKGSAYDAWAQANAPKLGFTYQTYDTNPDAVQAVVAGRAYAVLAGNTVVKYAASRQPQLVPDFVIKETRAHWAAPFRKDEVALRNQVEDVLECMKRDGSLAKLSEKWFGARPAADDAENTPFPGYGVPGLPGYDPAPHEPRCG</sequence>
<dbReference type="AlphaFoldDB" id="A0A379N153"/>
<feature type="chain" id="PRO_5016582133" evidence="3">
    <location>
        <begin position="30"/>
        <end position="293"/>
    </location>
</feature>
<dbReference type="EMBL" id="UGVN01000001">
    <property type="protein sequence ID" value="SUE40904.1"/>
    <property type="molecule type" value="Genomic_DNA"/>
</dbReference>
<dbReference type="RefSeq" id="WP_237719321.1">
    <property type="nucleotide sequence ID" value="NZ_AP031462.1"/>
</dbReference>
<gene>
    <name evidence="5" type="primary">fliY_1</name>
    <name evidence="5" type="ORF">NCTC13291_02477</name>
</gene>
<feature type="signal peptide" evidence="3">
    <location>
        <begin position="1"/>
        <end position="29"/>
    </location>
</feature>
<dbReference type="SMART" id="SM00062">
    <property type="entry name" value="PBPb"/>
    <property type="match status" value="1"/>
</dbReference>
<reference evidence="5 6" key="1">
    <citation type="submission" date="2018-06" db="EMBL/GenBank/DDBJ databases">
        <authorList>
            <consortium name="Pathogen Informatics"/>
            <person name="Doyle S."/>
        </authorList>
    </citation>
    <scope>NUCLEOTIDE SEQUENCE [LARGE SCALE GENOMIC DNA]</scope>
    <source>
        <strain evidence="5 6">NCTC13291</strain>
    </source>
</reference>
<organism evidence="5 6">
    <name type="scientific">Roseomonas mucosa</name>
    <dbReference type="NCBI Taxonomy" id="207340"/>
    <lineage>
        <taxon>Bacteria</taxon>
        <taxon>Pseudomonadati</taxon>
        <taxon>Pseudomonadota</taxon>
        <taxon>Alphaproteobacteria</taxon>
        <taxon>Acetobacterales</taxon>
        <taxon>Roseomonadaceae</taxon>
        <taxon>Roseomonas</taxon>
    </lineage>
</organism>
<name>A0A379N153_9PROT</name>
<dbReference type="GeneID" id="99633520"/>
<evidence type="ECO:0000256" key="2">
    <source>
        <dbReference type="SAM" id="MobiDB-lite"/>
    </source>
</evidence>
<feature type="region of interest" description="Disordered" evidence="2">
    <location>
        <begin position="263"/>
        <end position="293"/>
    </location>
</feature>
<dbReference type="PANTHER" id="PTHR35936:SF17">
    <property type="entry name" value="ARGININE-BINDING EXTRACELLULAR PROTEIN ARTP"/>
    <property type="match status" value="1"/>
</dbReference>
<protein>
    <submittedName>
        <fullName evidence="5">Sulfate starvation-induced protein 7</fullName>
    </submittedName>
</protein>
<accession>A0A379N153</accession>
<keyword evidence="1 3" id="KW-0732">Signal</keyword>
<dbReference type="SUPFAM" id="SSF53850">
    <property type="entry name" value="Periplasmic binding protein-like II"/>
    <property type="match status" value="1"/>
</dbReference>
<dbReference type="Pfam" id="PF00497">
    <property type="entry name" value="SBP_bac_3"/>
    <property type="match status" value="1"/>
</dbReference>
<feature type="domain" description="Solute-binding protein family 3/N-terminal" evidence="4">
    <location>
        <begin position="39"/>
        <end position="261"/>
    </location>
</feature>
<dbReference type="PANTHER" id="PTHR35936">
    <property type="entry name" value="MEMBRANE-BOUND LYTIC MUREIN TRANSGLYCOSYLASE F"/>
    <property type="match status" value="1"/>
</dbReference>
<proteinExistence type="predicted"/>
<dbReference type="CDD" id="cd13626">
    <property type="entry name" value="PBP2_Cystine_like"/>
    <property type="match status" value="1"/>
</dbReference>